<dbReference type="Proteomes" id="UP000245535">
    <property type="component" value="Unassembled WGS sequence"/>
</dbReference>
<keyword evidence="2" id="KW-1185">Reference proteome</keyword>
<gene>
    <name evidence="1" type="ORF">BC781_102102</name>
</gene>
<evidence type="ECO:0000313" key="1">
    <source>
        <dbReference type="EMBL" id="PWJ42559.1"/>
    </source>
</evidence>
<dbReference type="OrthoDB" id="669053at2"/>
<dbReference type="EMBL" id="QGDO01000002">
    <property type="protein sequence ID" value="PWJ42559.1"/>
    <property type="molecule type" value="Genomic_DNA"/>
</dbReference>
<evidence type="ECO:0000313" key="2">
    <source>
        <dbReference type="Proteomes" id="UP000245535"/>
    </source>
</evidence>
<dbReference type="RefSeq" id="WP_109616698.1">
    <property type="nucleotide sequence ID" value="NZ_QGDO01000002.1"/>
</dbReference>
<name>A0A315ZBM4_SEDFL</name>
<proteinExistence type="predicted"/>
<dbReference type="Pfam" id="PF14391">
    <property type="entry name" value="DUF4421"/>
    <property type="match status" value="1"/>
</dbReference>
<sequence>MKNFTFILITFLLSIQNLQAQKLEQTWLGNVIGVNDTIKWVGYDPLYVEDYSQHWTVRLISTYKNNSFEVLNRNTEGAMYRIKYSPVAPYSVGIGLNHKWIGFNASFTLSEGQDGLKDTSKQLDLITRIYGRKIGGEFRIQYFNKHKAIISPLENQQDINLSGIPFFNSIFVTGNAMYVFNQTTYSYMGSITQTQWQKQSSGSWLVGGLWDYHILWNHSTTSSDDLKQLNLRNNHYLSIGVTGGYGHTFVFKKHFYVGGTFMAGPSVSNVFQSDLINGDRNDHFLRPSLMSIGRIGIGYNSDIYFAGIQGIYQSNVIFWENQDPRYRSGYLRIAVGRRFNWEAKSKVLKGIGLH</sequence>
<reference evidence="1 2" key="1">
    <citation type="submission" date="2018-03" db="EMBL/GenBank/DDBJ databases">
        <title>Genomic Encyclopedia of Archaeal and Bacterial Type Strains, Phase II (KMG-II): from individual species to whole genera.</title>
        <authorList>
            <person name="Goeker M."/>
        </authorList>
    </citation>
    <scope>NUCLEOTIDE SEQUENCE [LARGE SCALE GENOMIC DNA]</scope>
    <source>
        <strain evidence="1 2">DSM 28229</strain>
    </source>
</reference>
<comment type="caution">
    <text evidence="1">The sequence shown here is derived from an EMBL/GenBank/DDBJ whole genome shotgun (WGS) entry which is preliminary data.</text>
</comment>
<dbReference type="AlphaFoldDB" id="A0A315ZBM4"/>
<protein>
    <submittedName>
        <fullName evidence="1">Uncharacterized protein DUF4421</fullName>
    </submittedName>
</protein>
<accession>A0A315ZBM4</accession>
<organism evidence="1 2">
    <name type="scientific">Sediminitomix flava</name>
    <dbReference type="NCBI Taxonomy" id="379075"/>
    <lineage>
        <taxon>Bacteria</taxon>
        <taxon>Pseudomonadati</taxon>
        <taxon>Bacteroidota</taxon>
        <taxon>Cytophagia</taxon>
        <taxon>Cytophagales</taxon>
        <taxon>Flammeovirgaceae</taxon>
        <taxon>Sediminitomix</taxon>
    </lineage>
</organism>
<dbReference type="InterPro" id="IPR025535">
    <property type="entry name" value="DUF4421"/>
</dbReference>